<evidence type="ECO:0000313" key="2">
    <source>
        <dbReference type="EMBL" id="MEL1253173.1"/>
    </source>
</evidence>
<organism evidence="2 3">
    <name type="scientific">Flavobacterium calami</name>
    <dbReference type="NCBI Taxonomy" id="3139144"/>
    <lineage>
        <taxon>Bacteria</taxon>
        <taxon>Pseudomonadati</taxon>
        <taxon>Bacteroidota</taxon>
        <taxon>Flavobacteriia</taxon>
        <taxon>Flavobacteriales</taxon>
        <taxon>Flavobacteriaceae</taxon>
        <taxon>Flavobacterium</taxon>
    </lineage>
</organism>
<comment type="caution">
    <text evidence="2">The sequence shown here is derived from an EMBL/GenBank/DDBJ whole genome shotgun (WGS) entry which is preliminary data.</text>
</comment>
<dbReference type="Proteomes" id="UP001485226">
    <property type="component" value="Unassembled WGS sequence"/>
</dbReference>
<gene>
    <name evidence="2" type="ORF">AAEO57_05270</name>
</gene>
<feature type="chain" id="PRO_5045137982" description="DUF4136 domain-containing protein" evidence="1">
    <location>
        <begin position="21"/>
        <end position="210"/>
    </location>
</feature>
<keyword evidence="3" id="KW-1185">Reference proteome</keyword>
<reference evidence="2 3" key="1">
    <citation type="submission" date="2024-04" db="EMBL/GenBank/DDBJ databases">
        <title>Flavobacterium sp. DGU38 16S ribosomal RNA gene Genome sequencing and assembly.</title>
        <authorList>
            <person name="Park S."/>
        </authorList>
    </citation>
    <scope>NUCLEOTIDE SEQUENCE [LARGE SCALE GENOMIC DNA]</scope>
    <source>
        <strain evidence="2 3">DGU38</strain>
    </source>
</reference>
<evidence type="ECO:0000313" key="3">
    <source>
        <dbReference type="Proteomes" id="UP001485226"/>
    </source>
</evidence>
<proteinExistence type="predicted"/>
<sequence length="210" mass="24217">MKKTLFFLLLTLLSSCNVTHYFLHSTDKANGLDFTKGIWLIGDIEVDQNTKTKLTRFVMSDFSKYLGRRVKYSMSERKDLGTKQVPLKLEKSAILELKKGADADYYVNIKCKNAKNDFSSFEFQNHFYYKKQMTYAEVILEVYDLNKGEIIYSQAAGGCLEEELSITNQPTSVVIIGCYKKIINDIKKNSIKPKQSLPTYQEKKNLKSRL</sequence>
<protein>
    <recommendedName>
        <fullName evidence="4">DUF4136 domain-containing protein</fullName>
    </recommendedName>
</protein>
<dbReference type="RefSeq" id="WP_341690243.1">
    <property type="nucleotide sequence ID" value="NZ_JBBYHS010000004.1"/>
</dbReference>
<evidence type="ECO:0000256" key="1">
    <source>
        <dbReference type="SAM" id="SignalP"/>
    </source>
</evidence>
<feature type="signal peptide" evidence="1">
    <location>
        <begin position="1"/>
        <end position="20"/>
    </location>
</feature>
<name>A0ABU9IL54_9FLAO</name>
<dbReference type="EMBL" id="JBBYHS010000004">
    <property type="protein sequence ID" value="MEL1253173.1"/>
    <property type="molecule type" value="Genomic_DNA"/>
</dbReference>
<keyword evidence="1" id="KW-0732">Signal</keyword>
<accession>A0ABU9IL54</accession>
<evidence type="ECO:0008006" key="4">
    <source>
        <dbReference type="Google" id="ProtNLM"/>
    </source>
</evidence>
<dbReference type="PROSITE" id="PS51257">
    <property type="entry name" value="PROKAR_LIPOPROTEIN"/>
    <property type="match status" value="1"/>
</dbReference>